<gene>
    <name evidence="2" type="ordered locus">Shal_1257</name>
</gene>
<dbReference type="HOGENOM" id="CLU_159285_2_1_6"/>
<evidence type="ECO:0008006" key="4">
    <source>
        <dbReference type="Google" id="ProtNLM"/>
    </source>
</evidence>
<keyword evidence="1" id="KW-0812">Transmembrane</keyword>
<dbReference type="STRING" id="458817.Shal_1257"/>
<evidence type="ECO:0000313" key="2">
    <source>
        <dbReference type="EMBL" id="ABZ75826.1"/>
    </source>
</evidence>
<dbReference type="Proteomes" id="UP000001317">
    <property type="component" value="Chromosome"/>
</dbReference>
<proteinExistence type="predicted"/>
<keyword evidence="3" id="KW-1185">Reference proteome</keyword>
<protein>
    <recommendedName>
        <fullName evidence="4">Iron uptake protein</fullName>
    </recommendedName>
</protein>
<keyword evidence="1" id="KW-1133">Transmembrane helix</keyword>
<dbReference type="KEGG" id="shl:Shal_1257"/>
<dbReference type="EMBL" id="CP000931">
    <property type="protein sequence ID" value="ABZ75826.1"/>
    <property type="molecule type" value="Genomic_DNA"/>
</dbReference>
<dbReference type="RefSeq" id="WP_012276367.1">
    <property type="nucleotide sequence ID" value="NC_010334.1"/>
</dbReference>
<accession>B0TKM4</accession>
<keyword evidence="1" id="KW-0472">Membrane</keyword>
<sequence length="99" mass="10843">MQTTKLTLPKTLDSDRLKIGFRAFSAIFAGYLLAATVSGLLAITLPFSAIDNVLTAMMLSFTVYATAGIWAFSVQNHWRALSDLLLLSGLFYLLIRLIG</sequence>
<feature type="transmembrane region" description="Helical" evidence="1">
    <location>
        <begin position="21"/>
        <end position="47"/>
    </location>
</feature>
<feature type="transmembrane region" description="Helical" evidence="1">
    <location>
        <begin position="53"/>
        <end position="73"/>
    </location>
</feature>
<dbReference type="eggNOG" id="ENOG5032ZKY">
    <property type="taxonomic scope" value="Bacteria"/>
</dbReference>
<dbReference type="AlphaFoldDB" id="B0TKM4"/>
<organism evidence="2 3">
    <name type="scientific">Shewanella halifaxensis (strain HAW-EB4)</name>
    <dbReference type="NCBI Taxonomy" id="458817"/>
    <lineage>
        <taxon>Bacteria</taxon>
        <taxon>Pseudomonadati</taxon>
        <taxon>Pseudomonadota</taxon>
        <taxon>Gammaproteobacteria</taxon>
        <taxon>Alteromonadales</taxon>
        <taxon>Shewanellaceae</taxon>
        <taxon>Shewanella</taxon>
    </lineage>
</organism>
<evidence type="ECO:0000313" key="3">
    <source>
        <dbReference type="Proteomes" id="UP000001317"/>
    </source>
</evidence>
<evidence type="ECO:0000256" key="1">
    <source>
        <dbReference type="SAM" id="Phobius"/>
    </source>
</evidence>
<feature type="transmembrane region" description="Helical" evidence="1">
    <location>
        <begin position="80"/>
        <end position="98"/>
    </location>
</feature>
<name>B0TKM4_SHEHH</name>
<reference evidence="2" key="1">
    <citation type="submission" date="2008-01" db="EMBL/GenBank/DDBJ databases">
        <title>Complete sequence of Shewanella halifaxensis HAW-EB4.</title>
        <authorList>
            <consortium name="US DOE Joint Genome Institute"/>
            <person name="Copeland A."/>
            <person name="Lucas S."/>
            <person name="Lapidus A."/>
            <person name="Glavina del Rio T."/>
            <person name="Dalin E."/>
            <person name="Tice H."/>
            <person name="Bruce D."/>
            <person name="Goodwin L."/>
            <person name="Pitluck S."/>
            <person name="Sims D."/>
            <person name="Brettin T."/>
            <person name="Detter J.C."/>
            <person name="Han C."/>
            <person name="Kuske C.R."/>
            <person name="Schmutz J."/>
            <person name="Larimer F."/>
            <person name="Land M."/>
            <person name="Hauser L."/>
            <person name="Kyrpides N."/>
            <person name="Kim E."/>
            <person name="Zhao J.-S."/>
            <person name="Richardson P."/>
        </authorList>
    </citation>
    <scope>NUCLEOTIDE SEQUENCE [LARGE SCALE GENOMIC DNA]</scope>
    <source>
        <strain evidence="2">HAW-EB4</strain>
    </source>
</reference>